<evidence type="ECO:0000259" key="1">
    <source>
        <dbReference type="Pfam" id="PF05190"/>
    </source>
</evidence>
<dbReference type="Pfam" id="PF05190">
    <property type="entry name" value="MutS_IV"/>
    <property type="match status" value="1"/>
</dbReference>
<comment type="caution">
    <text evidence="2">The sequence shown here is derived from an EMBL/GenBank/DDBJ whole genome shotgun (WGS) entry which is preliminary data.</text>
</comment>
<dbReference type="AlphaFoldDB" id="A0A257SFZ0"/>
<dbReference type="Gene3D" id="1.10.1420.10">
    <property type="match status" value="1"/>
</dbReference>
<dbReference type="GO" id="GO:0030983">
    <property type="term" value="F:mismatched DNA binding"/>
    <property type="evidence" value="ECO:0007669"/>
    <property type="project" value="InterPro"/>
</dbReference>
<reference evidence="2 3" key="1">
    <citation type="submission" date="2017-03" db="EMBL/GenBank/DDBJ databases">
        <title>Lifting the veil on microbial sulfur biogeochemistry in mining wastewaters.</title>
        <authorList>
            <person name="Kantor R.S."/>
            <person name="Colenbrander Nelson T."/>
            <person name="Marshall S."/>
            <person name="Bennett D."/>
            <person name="Apte S."/>
            <person name="Camacho D."/>
            <person name="Thomas B.C."/>
            <person name="Warren L.A."/>
            <person name="Banfield J.F."/>
        </authorList>
    </citation>
    <scope>NUCLEOTIDE SEQUENCE [LARGE SCALE GENOMIC DNA]</scope>
    <source>
        <strain evidence="2">21-59-9</strain>
    </source>
</reference>
<dbReference type="InterPro" id="IPR036187">
    <property type="entry name" value="DNA_mismatch_repair_MutS_sf"/>
</dbReference>
<dbReference type="GO" id="GO:0005524">
    <property type="term" value="F:ATP binding"/>
    <property type="evidence" value="ECO:0007669"/>
    <property type="project" value="InterPro"/>
</dbReference>
<gene>
    <name evidence="2" type="ORF">B7Z70_15420</name>
</gene>
<feature type="domain" description="DNA mismatch repair protein MutS clamp" evidence="1">
    <location>
        <begin position="3"/>
        <end position="59"/>
    </location>
</feature>
<evidence type="ECO:0000313" key="2">
    <source>
        <dbReference type="EMBL" id="OYV72108.1"/>
    </source>
</evidence>
<protein>
    <recommendedName>
        <fullName evidence="1">DNA mismatch repair protein MutS clamp domain-containing protein</fullName>
    </recommendedName>
</protein>
<dbReference type="SUPFAM" id="SSF48334">
    <property type="entry name" value="DNA repair protein MutS, domain III"/>
    <property type="match status" value="1"/>
</dbReference>
<organism evidence="2 3">
    <name type="scientific">Acidithiobacillus ferrivorans</name>
    <dbReference type="NCBI Taxonomy" id="160808"/>
    <lineage>
        <taxon>Bacteria</taxon>
        <taxon>Pseudomonadati</taxon>
        <taxon>Pseudomonadota</taxon>
        <taxon>Acidithiobacillia</taxon>
        <taxon>Acidithiobacillales</taxon>
        <taxon>Acidithiobacillaceae</taxon>
        <taxon>Acidithiobacillus</taxon>
    </lineage>
</organism>
<sequence length="78" mass="9137">MHELRGLQTHSGEFLIALEARERERSGIANLKVEYNKVHGFYIEVSRAQSDKVPDDYRRWALNNLTDMDTYLRKALEA</sequence>
<evidence type="ECO:0000313" key="3">
    <source>
        <dbReference type="Proteomes" id="UP000216779"/>
    </source>
</evidence>
<dbReference type="GO" id="GO:0006298">
    <property type="term" value="P:mismatch repair"/>
    <property type="evidence" value="ECO:0007669"/>
    <property type="project" value="InterPro"/>
</dbReference>
<dbReference type="EMBL" id="NCBC01000919">
    <property type="protein sequence ID" value="OYV72108.1"/>
    <property type="molecule type" value="Genomic_DNA"/>
</dbReference>
<proteinExistence type="predicted"/>
<accession>A0A257SFZ0</accession>
<name>A0A257SFZ0_9PROT</name>
<dbReference type="InterPro" id="IPR007861">
    <property type="entry name" value="DNA_mismatch_repair_MutS_clamp"/>
</dbReference>
<dbReference type="Proteomes" id="UP000216779">
    <property type="component" value="Unassembled WGS sequence"/>
</dbReference>